<dbReference type="GO" id="GO:0016020">
    <property type="term" value="C:membrane"/>
    <property type="evidence" value="ECO:0007669"/>
    <property type="project" value="UniProtKB-SubCell"/>
</dbReference>
<dbReference type="GO" id="GO:0015833">
    <property type="term" value="P:peptide transport"/>
    <property type="evidence" value="ECO:0007669"/>
    <property type="project" value="UniProtKB-KW"/>
</dbReference>
<dbReference type="GeneID" id="20229776"/>
<feature type="transmembrane region" description="Helical" evidence="8">
    <location>
        <begin position="544"/>
        <end position="567"/>
    </location>
</feature>
<dbReference type="KEGG" id="lgi:LOTGIDRAFT_103713"/>
<feature type="transmembrane region" description="Helical" evidence="8">
    <location>
        <begin position="307"/>
        <end position="332"/>
    </location>
</feature>
<feature type="region of interest" description="Disordered" evidence="7">
    <location>
        <begin position="580"/>
        <end position="604"/>
    </location>
</feature>
<dbReference type="RefSeq" id="XP_009051814.1">
    <property type="nucleotide sequence ID" value="XM_009053566.1"/>
</dbReference>
<evidence type="ECO:0000256" key="5">
    <source>
        <dbReference type="ARBA" id="ARBA00022989"/>
    </source>
</evidence>
<evidence type="ECO:0000313" key="10">
    <source>
        <dbReference type="Proteomes" id="UP000030746"/>
    </source>
</evidence>
<sequence>MQIACGIILFTVILERLAFYGLSGNLVLFLNTKPYVWMSYNALTAMFYFFGISYISPLFGGWLADSIVGRFKAILVAFLIYGAGYAMLPFLAPVSDDIISTTEPLPEMCLVHHDYNASYNSTPLDITSSTTYNSFEENCAWLIYIVLTVIAIGAGSVKANIAPFGADQVQGGDQQNMLVFFNWFYWCVNFGAFIGLGIITYVEQQFYFFYGFISAGSALGFGVVLFILGGFVFIKKPASGSVLSNIFRILKEACRSKRRSQKMSKRDQRYIALNLDENLSFLDYAKLRHGGIFHESIVDDVRELKKILCVFLTLIPYWIVFFQMQTTFLLQGLHMRLMFKDIGNDEVHNNTVAAWLSLADAMILILMLPLFDRVIYPRLAKAGRPFTMTKRIYVGMIFAMASMVVAGVVEHFRLKSFWPHNDEPCKNNSVMQLIGENEYQAADLSIFWQIPQYALVGLSEVFTSVAGLQFAVSMAPKSMKSIIMGLFYFMCGIGSFIGTGLISGLNSYRIWFVDGNDHGDINCRLPCSKKEPYFVNNKSCHLDYYFFLLAGVELIGLILFLIVSKVFHLDQDQHNQMPLQLPAGERNSRSGVVHSIQRSISNVD</sequence>
<dbReference type="AlphaFoldDB" id="V4ALI6"/>
<accession>V4ALI6</accession>
<feature type="transmembrane region" description="Helical" evidence="8">
    <location>
        <begin position="352"/>
        <end position="371"/>
    </location>
</feature>
<feature type="transmembrane region" description="Helical" evidence="8">
    <location>
        <begin position="42"/>
        <end position="64"/>
    </location>
</feature>
<dbReference type="InterPro" id="IPR000109">
    <property type="entry name" value="POT_fam"/>
</dbReference>
<evidence type="ECO:0000256" key="6">
    <source>
        <dbReference type="ARBA" id="ARBA00023136"/>
    </source>
</evidence>
<evidence type="ECO:0000256" key="8">
    <source>
        <dbReference type="SAM" id="Phobius"/>
    </source>
</evidence>
<organism evidence="9 10">
    <name type="scientific">Lottia gigantea</name>
    <name type="common">Giant owl limpet</name>
    <dbReference type="NCBI Taxonomy" id="225164"/>
    <lineage>
        <taxon>Eukaryota</taxon>
        <taxon>Metazoa</taxon>
        <taxon>Spiralia</taxon>
        <taxon>Lophotrochozoa</taxon>
        <taxon>Mollusca</taxon>
        <taxon>Gastropoda</taxon>
        <taxon>Patellogastropoda</taxon>
        <taxon>Lottioidea</taxon>
        <taxon>Lottiidae</taxon>
        <taxon>Lottia</taxon>
    </lineage>
</organism>
<keyword evidence="4" id="KW-0653">Protein transport</keyword>
<evidence type="ECO:0000256" key="2">
    <source>
        <dbReference type="ARBA" id="ARBA00005982"/>
    </source>
</evidence>
<evidence type="ECO:0000313" key="9">
    <source>
        <dbReference type="EMBL" id="ESO97977.1"/>
    </source>
</evidence>
<evidence type="ECO:0000256" key="3">
    <source>
        <dbReference type="ARBA" id="ARBA00022692"/>
    </source>
</evidence>
<feature type="transmembrane region" description="Helical" evidence="8">
    <location>
        <begin position="71"/>
        <end position="92"/>
    </location>
</feature>
<evidence type="ECO:0000256" key="4">
    <source>
        <dbReference type="ARBA" id="ARBA00022856"/>
    </source>
</evidence>
<evidence type="ECO:0008006" key="11">
    <source>
        <dbReference type="Google" id="ProtNLM"/>
    </source>
</evidence>
<name>V4ALI6_LOTGI</name>
<keyword evidence="3 8" id="KW-0812">Transmembrane</keyword>
<keyword evidence="10" id="KW-1185">Reference proteome</keyword>
<dbReference type="HOGENOM" id="CLU_009313_6_1_1"/>
<keyword evidence="5 8" id="KW-1133">Transmembrane helix</keyword>
<dbReference type="Proteomes" id="UP000030746">
    <property type="component" value="Unassembled WGS sequence"/>
</dbReference>
<feature type="transmembrane region" description="Helical" evidence="8">
    <location>
        <begin position="141"/>
        <end position="162"/>
    </location>
</feature>
<keyword evidence="4" id="KW-0571">Peptide transport</keyword>
<evidence type="ECO:0000256" key="7">
    <source>
        <dbReference type="SAM" id="MobiDB-lite"/>
    </source>
</evidence>
<dbReference type="PANTHER" id="PTHR11654">
    <property type="entry name" value="OLIGOPEPTIDE TRANSPORTER-RELATED"/>
    <property type="match status" value="1"/>
</dbReference>
<evidence type="ECO:0000256" key="1">
    <source>
        <dbReference type="ARBA" id="ARBA00004141"/>
    </source>
</evidence>
<comment type="similarity">
    <text evidence="2">Belongs to the major facilitator superfamily. Proton-dependent oligopeptide transporter (POT/PTR) (TC 2.A.17) family.</text>
</comment>
<gene>
    <name evidence="9" type="ORF">LOTGIDRAFT_103713</name>
</gene>
<dbReference type="Gene3D" id="1.20.1250.20">
    <property type="entry name" value="MFS general substrate transporter like domains"/>
    <property type="match status" value="1"/>
</dbReference>
<keyword evidence="4" id="KW-0813">Transport</keyword>
<dbReference type="GO" id="GO:0022857">
    <property type="term" value="F:transmembrane transporter activity"/>
    <property type="evidence" value="ECO:0007669"/>
    <property type="project" value="InterPro"/>
</dbReference>
<comment type="subcellular location">
    <subcellularLocation>
        <location evidence="1">Membrane</location>
        <topology evidence="1">Multi-pass membrane protein</topology>
    </subcellularLocation>
</comment>
<dbReference type="OrthoDB" id="8904098at2759"/>
<protein>
    <recommendedName>
        <fullName evidence="11">Major facilitator superfamily (MFS) profile domain-containing protein</fullName>
    </recommendedName>
</protein>
<dbReference type="InterPro" id="IPR036259">
    <property type="entry name" value="MFS_trans_sf"/>
</dbReference>
<reference evidence="9 10" key="1">
    <citation type="journal article" date="2013" name="Nature">
        <title>Insights into bilaterian evolution from three spiralian genomes.</title>
        <authorList>
            <person name="Simakov O."/>
            <person name="Marletaz F."/>
            <person name="Cho S.J."/>
            <person name="Edsinger-Gonzales E."/>
            <person name="Havlak P."/>
            <person name="Hellsten U."/>
            <person name="Kuo D.H."/>
            <person name="Larsson T."/>
            <person name="Lv J."/>
            <person name="Arendt D."/>
            <person name="Savage R."/>
            <person name="Osoegawa K."/>
            <person name="de Jong P."/>
            <person name="Grimwood J."/>
            <person name="Chapman J.A."/>
            <person name="Shapiro H."/>
            <person name="Aerts A."/>
            <person name="Otillar R.P."/>
            <person name="Terry A.Y."/>
            <person name="Boore J.L."/>
            <person name="Grigoriev I.V."/>
            <person name="Lindberg D.R."/>
            <person name="Seaver E.C."/>
            <person name="Weisblat D.A."/>
            <person name="Putnam N.H."/>
            <person name="Rokhsar D.S."/>
        </authorList>
    </citation>
    <scope>NUCLEOTIDE SEQUENCE [LARGE SCALE GENOMIC DNA]</scope>
</reference>
<proteinExistence type="inferred from homology"/>
<feature type="transmembrane region" description="Helical" evidence="8">
    <location>
        <begin position="486"/>
        <end position="505"/>
    </location>
</feature>
<feature type="transmembrane region" description="Helical" evidence="8">
    <location>
        <begin position="183"/>
        <end position="202"/>
    </location>
</feature>
<feature type="transmembrane region" description="Helical" evidence="8">
    <location>
        <begin position="453"/>
        <end position="474"/>
    </location>
</feature>
<feature type="transmembrane region" description="Helical" evidence="8">
    <location>
        <begin position="208"/>
        <end position="234"/>
    </location>
</feature>
<dbReference type="Pfam" id="PF00854">
    <property type="entry name" value="PTR2"/>
    <property type="match status" value="1"/>
</dbReference>
<dbReference type="CTD" id="20229776"/>
<dbReference type="EMBL" id="KB201304">
    <property type="protein sequence ID" value="ESO97977.1"/>
    <property type="molecule type" value="Genomic_DNA"/>
</dbReference>
<feature type="transmembrane region" description="Helical" evidence="8">
    <location>
        <begin position="392"/>
        <end position="409"/>
    </location>
</feature>
<dbReference type="OMA" id="QMMGVWF"/>
<keyword evidence="6 8" id="KW-0472">Membrane</keyword>
<dbReference type="SUPFAM" id="SSF103473">
    <property type="entry name" value="MFS general substrate transporter"/>
    <property type="match status" value="1"/>
</dbReference>